<dbReference type="EMBL" id="BGZK01000466">
    <property type="protein sequence ID" value="GBP45184.1"/>
    <property type="molecule type" value="Genomic_DNA"/>
</dbReference>
<reference evidence="1 2" key="1">
    <citation type="journal article" date="2019" name="Commun. Biol.">
        <title>The bagworm genome reveals a unique fibroin gene that provides high tensile strength.</title>
        <authorList>
            <person name="Kono N."/>
            <person name="Nakamura H."/>
            <person name="Ohtoshi R."/>
            <person name="Tomita M."/>
            <person name="Numata K."/>
            <person name="Arakawa K."/>
        </authorList>
    </citation>
    <scope>NUCLEOTIDE SEQUENCE [LARGE SCALE GENOMIC DNA]</scope>
</reference>
<dbReference type="Pfam" id="PF11901">
    <property type="entry name" value="DM9"/>
    <property type="match status" value="1"/>
</dbReference>
<dbReference type="InterPro" id="IPR006616">
    <property type="entry name" value="DM9_repeat"/>
</dbReference>
<gene>
    <name evidence="1" type="ORF">EVAR_25889_1</name>
</gene>
<accession>A0A4C1W4T6</accession>
<dbReference type="OrthoDB" id="1925699at2759"/>
<dbReference type="Proteomes" id="UP000299102">
    <property type="component" value="Unassembled WGS sequence"/>
</dbReference>
<comment type="caution">
    <text evidence="1">The sequence shown here is derived from an EMBL/GenBank/DDBJ whole genome shotgun (WGS) entry which is preliminary data.</text>
</comment>
<evidence type="ECO:0000313" key="1">
    <source>
        <dbReference type="EMBL" id="GBP45184.1"/>
    </source>
</evidence>
<keyword evidence="2" id="KW-1185">Reference proteome</keyword>
<protein>
    <submittedName>
        <fullName evidence="1">Uncharacterized protein</fullName>
    </submittedName>
</protein>
<organism evidence="1 2">
    <name type="scientific">Eumeta variegata</name>
    <name type="common">Bagworm moth</name>
    <name type="synonym">Eumeta japonica</name>
    <dbReference type="NCBI Taxonomy" id="151549"/>
    <lineage>
        <taxon>Eukaryota</taxon>
        <taxon>Metazoa</taxon>
        <taxon>Ecdysozoa</taxon>
        <taxon>Arthropoda</taxon>
        <taxon>Hexapoda</taxon>
        <taxon>Insecta</taxon>
        <taxon>Pterygota</taxon>
        <taxon>Neoptera</taxon>
        <taxon>Endopterygota</taxon>
        <taxon>Lepidoptera</taxon>
        <taxon>Glossata</taxon>
        <taxon>Ditrysia</taxon>
        <taxon>Tineoidea</taxon>
        <taxon>Psychidae</taxon>
        <taxon>Oiketicinae</taxon>
        <taxon>Eumeta</taxon>
    </lineage>
</organism>
<proteinExistence type="predicted"/>
<dbReference type="AlphaFoldDB" id="A0A4C1W4T6"/>
<dbReference type="PANTHER" id="PTHR31649">
    <property type="entry name" value="AGAP009604-PA"/>
    <property type="match status" value="1"/>
</dbReference>
<name>A0A4C1W4T6_EUMVA</name>
<evidence type="ECO:0000313" key="2">
    <source>
        <dbReference type="Proteomes" id="UP000299102"/>
    </source>
</evidence>
<dbReference type="SMART" id="SM00696">
    <property type="entry name" value="DM9"/>
    <property type="match status" value="2"/>
</dbReference>
<sequence>MPSREISADPMMLDDARNMFTYAVGSLSRPPNAFRCVRKAERFQWLFVLYEQLTRRADRMSSIQLSRATQITDLLNGHVEVTETPEVELDDFKEFWLTWFESRIRIGLDSNFRPLATFVSVDKTNIIGYIKFQTRSEGAPRSIPVDWKVEDTPLIPSIPSKRISGGSLQWVRFEDELPLNAVIGGVEGVPVYVARAYHARSLAPGKYRPDTRSAYIAWGHLSHKKTEFEVLCGFDFEWRRTQERDIPLNAVIGGYSEVGQTPLYIGRAYYDGHLLVGKVHTLYSACFLPYKDREVEVHDYEIMISRLCAPAVSLLLGRIDRWSGREIARSVLSLARSAQAERDNESCFFVRAAGVHRFIRRSSCQ</sequence>
<dbReference type="PANTHER" id="PTHR31649:SF11">
    <property type="entry name" value="PROTEIN UNZIPPED"/>
    <property type="match status" value="1"/>
</dbReference>